<dbReference type="InterPro" id="IPR010285">
    <property type="entry name" value="DNA_helicase_pif1-like_DEAD"/>
</dbReference>
<organism evidence="5 6">
    <name type="scientific">Paspalum notatum var. saurae</name>
    <dbReference type="NCBI Taxonomy" id="547442"/>
    <lineage>
        <taxon>Eukaryota</taxon>
        <taxon>Viridiplantae</taxon>
        <taxon>Streptophyta</taxon>
        <taxon>Embryophyta</taxon>
        <taxon>Tracheophyta</taxon>
        <taxon>Spermatophyta</taxon>
        <taxon>Magnoliopsida</taxon>
        <taxon>Liliopsida</taxon>
        <taxon>Poales</taxon>
        <taxon>Poaceae</taxon>
        <taxon>PACMAD clade</taxon>
        <taxon>Panicoideae</taxon>
        <taxon>Andropogonodae</taxon>
        <taxon>Paspaleae</taxon>
        <taxon>Paspalinae</taxon>
        <taxon>Paspalum</taxon>
    </lineage>
</organism>
<dbReference type="PANTHER" id="PTHR10492:SF92">
    <property type="entry name" value="ATP-DEPENDENT DNA HELICASE"/>
    <property type="match status" value="1"/>
</dbReference>
<keyword evidence="1 3" id="KW-0547">Nucleotide-binding</keyword>
<evidence type="ECO:0000313" key="6">
    <source>
        <dbReference type="Proteomes" id="UP001341281"/>
    </source>
</evidence>
<dbReference type="PROSITE" id="PS50051">
    <property type="entry name" value="MCM_2"/>
    <property type="match status" value="1"/>
</dbReference>
<protein>
    <recommendedName>
        <fullName evidence="3">ATP-dependent DNA helicase</fullName>
        <ecNumber evidence="3">5.6.2.3</ecNumber>
    </recommendedName>
</protein>
<keyword evidence="3" id="KW-0234">DNA repair</keyword>
<evidence type="ECO:0000313" key="5">
    <source>
        <dbReference type="EMBL" id="WVZ85136.1"/>
    </source>
</evidence>
<comment type="similarity">
    <text evidence="3">Belongs to the helicase family.</text>
</comment>
<proteinExistence type="inferred from homology"/>
<evidence type="ECO:0000256" key="3">
    <source>
        <dbReference type="RuleBase" id="RU363044"/>
    </source>
</evidence>
<dbReference type="SUPFAM" id="SSF52540">
    <property type="entry name" value="P-loop containing nucleoside triphosphate hydrolases"/>
    <property type="match status" value="2"/>
</dbReference>
<dbReference type="GO" id="GO:0043139">
    <property type="term" value="F:5'-3' DNA helicase activity"/>
    <property type="evidence" value="ECO:0007669"/>
    <property type="project" value="UniProtKB-EC"/>
</dbReference>
<evidence type="ECO:0000259" key="4">
    <source>
        <dbReference type="PROSITE" id="PS50051"/>
    </source>
</evidence>
<keyword evidence="6" id="KW-1185">Reference proteome</keyword>
<dbReference type="AlphaFoldDB" id="A0AAQ3X535"/>
<comment type="cofactor">
    <cofactor evidence="3">
        <name>Mg(2+)</name>
        <dbReference type="ChEBI" id="CHEBI:18420"/>
    </cofactor>
</comment>
<comment type="catalytic activity">
    <reaction evidence="3">
        <text>ATP + H2O = ADP + phosphate + H(+)</text>
        <dbReference type="Rhea" id="RHEA:13065"/>
        <dbReference type="ChEBI" id="CHEBI:15377"/>
        <dbReference type="ChEBI" id="CHEBI:15378"/>
        <dbReference type="ChEBI" id="CHEBI:30616"/>
        <dbReference type="ChEBI" id="CHEBI:43474"/>
        <dbReference type="ChEBI" id="CHEBI:456216"/>
        <dbReference type="EC" id="5.6.2.3"/>
    </reaction>
</comment>
<dbReference type="Gene3D" id="3.40.50.300">
    <property type="entry name" value="P-loop containing nucleotide triphosphate hydrolases"/>
    <property type="match status" value="2"/>
</dbReference>
<dbReference type="CDD" id="cd18809">
    <property type="entry name" value="SF1_C_RecD"/>
    <property type="match status" value="1"/>
</dbReference>
<dbReference type="GO" id="GO:0000723">
    <property type="term" value="P:telomere maintenance"/>
    <property type="evidence" value="ECO:0007669"/>
    <property type="project" value="InterPro"/>
</dbReference>
<keyword evidence="2 3" id="KW-0067">ATP-binding</keyword>
<dbReference type="PANTHER" id="PTHR10492">
    <property type="match status" value="1"/>
</dbReference>
<dbReference type="SMART" id="SM00350">
    <property type="entry name" value="MCM"/>
    <property type="match status" value="1"/>
</dbReference>
<dbReference type="GO" id="GO:0016787">
    <property type="term" value="F:hydrolase activity"/>
    <property type="evidence" value="ECO:0007669"/>
    <property type="project" value="UniProtKB-KW"/>
</dbReference>
<dbReference type="Pfam" id="PF00493">
    <property type="entry name" value="MCM"/>
    <property type="match status" value="1"/>
</dbReference>
<dbReference type="InterPro" id="IPR049163">
    <property type="entry name" value="Pif1-like_2B_dom"/>
</dbReference>
<keyword evidence="3" id="KW-0378">Hydrolase</keyword>
<keyword evidence="3" id="KW-0347">Helicase</keyword>
<evidence type="ECO:0000256" key="2">
    <source>
        <dbReference type="ARBA" id="ARBA00022840"/>
    </source>
</evidence>
<dbReference type="GO" id="GO:0005524">
    <property type="term" value="F:ATP binding"/>
    <property type="evidence" value="ECO:0007669"/>
    <property type="project" value="UniProtKB-KW"/>
</dbReference>
<dbReference type="Pfam" id="PF21530">
    <property type="entry name" value="Pif1_2B_dom"/>
    <property type="match status" value="1"/>
</dbReference>
<dbReference type="InterPro" id="IPR001208">
    <property type="entry name" value="MCM_dom"/>
</dbReference>
<dbReference type="InterPro" id="IPR031327">
    <property type="entry name" value="MCM"/>
</dbReference>
<reference evidence="5 6" key="1">
    <citation type="submission" date="2024-02" db="EMBL/GenBank/DDBJ databases">
        <title>High-quality chromosome-scale genome assembly of Pensacola bahiagrass (Paspalum notatum Flugge var. saurae).</title>
        <authorList>
            <person name="Vega J.M."/>
            <person name="Podio M."/>
            <person name="Orjuela J."/>
            <person name="Siena L.A."/>
            <person name="Pessino S.C."/>
            <person name="Combes M.C."/>
            <person name="Mariac C."/>
            <person name="Albertini E."/>
            <person name="Pupilli F."/>
            <person name="Ortiz J.P.A."/>
            <person name="Leblanc O."/>
        </authorList>
    </citation>
    <scope>NUCLEOTIDE SEQUENCE [LARGE SCALE GENOMIC DNA]</scope>
    <source>
        <strain evidence="5">R1</strain>
        <tissue evidence="5">Leaf</tissue>
    </source>
</reference>
<sequence>MGKDINTYPLPKIIDGYDDARGAVREEYEERIMEPTTQDIALKDSLNEEQKAAYDKILATVDTDQGGVFFVDGPGGTRNTYLYKALLATVRSQDKIAVATATSGVAASIMPGGRTAHSRFKIPLVIDDGVVCSFTKQSGTAKLLQKASLIIWGEASMTKRQAVEALDNSLRDIMDRPRLLFGGKTIVFGGDFRQILPVIRKGTRAQIVSVSPRKSYIWESMTHLKLVRNIRAQSDPWFAEYLLRIGDGTEKINSGGEIRLLDEVCVPYTGNDIDLDGLIDCIFLRLDENMSNPSYITSRAILSTRNDWVDMINMRMIGRFQGDQMVYHSFDSAVDDPHNYYPSKFLNTFKIGCPIILLRNIDPANGLCNGTRLVVRGFQRNSIDAEIVLGQHAGKRIFLPHDEMFPFQFRRKQFPVRLGFAITVNKAQGQTIPNVGVYLPEPVFSHGQLYVAPGDVVEMSGIFLPMPYYGFRTMRAGLVADTYLEAMSVTHFKKKYEDKLARSLAPEIFGHEDVKKALLLLLVGAPHRKLADNQRRPAHMLDGRSWCCKESTSEAYHQCCTKRSVHHWSGSSGVSLTAVVQKDPVTNEFILEGGALVLNSLHSRTTGRPMPTLAFLPCADGRTHLLRSNPHDVLPKFLL</sequence>
<dbReference type="InterPro" id="IPR027417">
    <property type="entry name" value="P-loop_NTPase"/>
</dbReference>
<dbReference type="Proteomes" id="UP001341281">
    <property type="component" value="Chromosome 07"/>
</dbReference>
<dbReference type="GO" id="GO:0003677">
    <property type="term" value="F:DNA binding"/>
    <property type="evidence" value="ECO:0007669"/>
    <property type="project" value="InterPro"/>
</dbReference>
<evidence type="ECO:0000256" key="1">
    <source>
        <dbReference type="ARBA" id="ARBA00022741"/>
    </source>
</evidence>
<dbReference type="GO" id="GO:0006281">
    <property type="term" value="P:DNA repair"/>
    <property type="evidence" value="ECO:0007669"/>
    <property type="project" value="UniProtKB-KW"/>
</dbReference>
<feature type="domain" description="MCM C-terminal AAA(+) ATPase" evidence="4">
    <location>
        <begin position="496"/>
        <end position="598"/>
    </location>
</feature>
<accession>A0AAQ3X535</accession>
<gene>
    <name evidence="5" type="ORF">U9M48_032088</name>
</gene>
<keyword evidence="3" id="KW-0233">DNA recombination</keyword>
<keyword evidence="3" id="KW-0227">DNA damage</keyword>
<name>A0AAQ3X535_PASNO</name>
<dbReference type="GO" id="GO:0006310">
    <property type="term" value="P:DNA recombination"/>
    <property type="evidence" value="ECO:0007669"/>
    <property type="project" value="UniProtKB-KW"/>
</dbReference>
<dbReference type="EC" id="5.6.2.3" evidence="3"/>
<dbReference type="Pfam" id="PF05970">
    <property type="entry name" value="PIF1"/>
    <property type="match status" value="1"/>
</dbReference>
<dbReference type="EMBL" id="CP144751">
    <property type="protein sequence ID" value="WVZ85136.1"/>
    <property type="molecule type" value="Genomic_DNA"/>
</dbReference>